<evidence type="ECO:0000256" key="4">
    <source>
        <dbReference type="ARBA" id="ARBA00069967"/>
    </source>
</evidence>
<dbReference type="FunFam" id="3.90.550.10:FF:000003">
    <property type="entry name" value="2-C-methyl-D-erythritol 4-phosphate cytidylyltransferase"/>
    <property type="match status" value="1"/>
</dbReference>
<dbReference type="Gene3D" id="2.60.40.10">
    <property type="entry name" value="Immunoglobulins"/>
    <property type="match status" value="1"/>
</dbReference>
<dbReference type="STRING" id="3076.A0A2P6TRC8"/>
<dbReference type="InterPro" id="IPR003961">
    <property type="entry name" value="FN3_dom"/>
</dbReference>
<dbReference type="InterPro" id="IPR034683">
    <property type="entry name" value="IspD/TarI"/>
</dbReference>
<evidence type="ECO:0000313" key="8">
    <source>
        <dbReference type="Proteomes" id="UP000239899"/>
    </source>
</evidence>
<accession>A0A2P6TRC8</accession>
<dbReference type="OrthoDB" id="414267at2759"/>
<dbReference type="InterPro" id="IPR036116">
    <property type="entry name" value="FN3_sf"/>
</dbReference>
<comment type="similarity">
    <text evidence="1">Belongs to the IspD/TarI cytidylyltransferase family. IspD subfamily.</text>
</comment>
<dbReference type="CDD" id="cd02516">
    <property type="entry name" value="CDP-ME_synthetase"/>
    <property type="match status" value="1"/>
</dbReference>
<feature type="domain" description="Fibronectin type-III" evidence="6">
    <location>
        <begin position="430"/>
        <end position="527"/>
    </location>
</feature>
<reference evidence="7 8" key="1">
    <citation type="journal article" date="2018" name="Plant J.">
        <title>Genome sequences of Chlorella sorokiniana UTEX 1602 and Micractinium conductrix SAG 241.80: implications to maltose excretion by a green alga.</title>
        <authorList>
            <person name="Arriola M.B."/>
            <person name="Velmurugan N."/>
            <person name="Zhang Y."/>
            <person name="Plunkett M.H."/>
            <person name="Hondzo H."/>
            <person name="Barney B.M."/>
        </authorList>
    </citation>
    <scope>NUCLEOTIDE SEQUENCE [LARGE SCALE GENOMIC DNA]</scope>
    <source>
        <strain evidence="8">UTEX 1602</strain>
    </source>
</reference>
<dbReference type="InterPro" id="IPR001228">
    <property type="entry name" value="IspD"/>
</dbReference>
<dbReference type="NCBIfam" id="TIGR00453">
    <property type="entry name" value="ispD"/>
    <property type="match status" value="1"/>
</dbReference>
<name>A0A2P6TRC8_CHLSO</name>
<evidence type="ECO:0000256" key="5">
    <source>
        <dbReference type="SAM" id="MobiDB-lite"/>
    </source>
</evidence>
<gene>
    <name evidence="7" type="ORF">C2E21_4430</name>
</gene>
<evidence type="ECO:0000256" key="3">
    <source>
        <dbReference type="ARBA" id="ARBA00022695"/>
    </source>
</evidence>
<dbReference type="PANTHER" id="PTHR32125:SF4">
    <property type="entry name" value="2-C-METHYL-D-ERYTHRITOL 4-PHOSPHATE CYTIDYLYLTRANSFERASE, CHLOROPLASTIC"/>
    <property type="match status" value="1"/>
</dbReference>
<dbReference type="InterPro" id="IPR050088">
    <property type="entry name" value="IspD/TarI_cytidylyltransf_bact"/>
</dbReference>
<keyword evidence="3" id="KW-0548">Nucleotidyltransferase</keyword>
<protein>
    <recommendedName>
        <fullName evidence="4">2-C-methyl-D-erythritol 4-phosphate cytidylyltransferase, chloroplastic</fullName>
    </recommendedName>
</protein>
<sequence>MVSGAPRKPRAAPTPETFRSGQTDLLKQAADVEAFLARRQAAGVQQQARSAWLLAHHELEHEAAVAVAQLLDWLSGATAQPSLLQQLLLPEEGAHSAADGPTESSAAVAGVEQQRHGLFAQALGFTTDQLLADQRFKVYEALRQLGLHNSAAGRQAVVAAARSPLVCRAEQGNGATIPNNSVSLVLLAGGVGKRMGAPIPKQYLELRGQPIATYSMQTFAAMPQVKEIVVVCEPEWREVFETCYARLPRKVPLKFAAPGAERQDSVYNGFQAIDASAQLVAIHDSARPLVTAADTLACCLDAWQVGAAVLGVPVKPTIKEVDGDRMVVKTLKRAALWEVQTPQVIKPPLLKAGFELVQREKLEVTDDVSIIEALGQPVKITSGAYTNIKVTTPDDMSVAERFLEEAAAAGRAASSPDPLEDARVEECEADPSQPECRVVTGLKATPGNGQFALAWQPVPCAAAYRLTAQRTDVQNTNTLRFEVAAPGTTAVVNNVANGASYRVTIAACNGDLCSAPAVLAGVVPAPTAAGTVPATPTGPVVQNVNGTAFKIPQKRAPVS</sequence>
<evidence type="ECO:0000259" key="6">
    <source>
        <dbReference type="PROSITE" id="PS50853"/>
    </source>
</evidence>
<dbReference type="Pfam" id="PF01128">
    <property type="entry name" value="IspD"/>
    <property type="match status" value="1"/>
</dbReference>
<keyword evidence="2" id="KW-0808">Transferase</keyword>
<evidence type="ECO:0000256" key="1">
    <source>
        <dbReference type="ARBA" id="ARBA00009789"/>
    </source>
</evidence>
<dbReference type="PROSITE" id="PS50853">
    <property type="entry name" value="FN3"/>
    <property type="match status" value="1"/>
</dbReference>
<dbReference type="Proteomes" id="UP000239899">
    <property type="component" value="Unassembled WGS sequence"/>
</dbReference>
<dbReference type="GO" id="GO:0050518">
    <property type="term" value="F:2-C-methyl-D-erythritol 4-phosphate cytidylyltransferase activity"/>
    <property type="evidence" value="ECO:0007669"/>
    <property type="project" value="InterPro"/>
</dbReference>
<dbReference type="EMBL" id="LHPG02000008">
    <property type="protein sequence ID" value="PRW56614.1"/>
    <property type="molecule type" value="Genomic_DNA"/>
</dbReference>
<dbReference type="AlphaFoldDB" id="A0A2P6TRC8"/>
<dbReference type="InterPro" id="IPR029044">
    <property type="entry name" value="Nucleotide-diphossugar_trans"/>
</dbReference>
<dbReference type="CDD" id="cd00063">
    <property type="entry name" value="FN3"/>
    <property type="match status" value="1"/>
</dbReference>
<evidence type="ECO:0000313" key="7">
    <source>
        <dbReference type="EMBL" id="PRW56614.1"/>
    </source>
</evidence>
<dbReference type="GO" id="GO:0008299">
    <property type="term" value="P:isoprenoid biosynthetic process"/>
    <property type="evidence" value="ECO:0007669"/>
    <property type="project" value="InterPro"/>
</dbReference>
<dbReference type="Gene3D" id="3.90.550.10">
    <property type="entry name" value="Spore Coat Polysaccharide Biosynthesis Protein SpsA, Chain A"/>
    <property type="match status" value="1"/>
</dbReference>
<organism evidence="7 8">
    <name type="scientific">Chlorella sorokiniana</name>
    <name type="common">Freshwater green alga</name>
    <dbReference type="NCBI Taxonomy" id="3076"/>
    <lineage>
        <taxon>Eukaryota</taxon>
        <taxon>Viridiplantae</taxon>
        <taxon>Chlorophyta</taxon>
        <taxon>core chlorophytes</taxon>
        <taxon>Trebouxiophyceae</taxon>
        <taxon>Chlorellales</taxon>
        <taxon>Chlorellaceae</taxon>
        <taxon>Chlorella clade</taxon>
        <taxon>Chlorella</taxon>
    </lineage>
</organism>
<dbReference type="HAMAP" id="MF_00108">
    <property type="entry name" value="IspD"/>
    <property type="match status" value="1"/>
</dbReference>
<feature type="region of interest" description="Disordered" evidence="5">
    <location>
        <begin position="1"/>
        <end position="22"/>
    </location>
</feature>
<comment type="caution">
    <text evidence="7">The sequence shown here is derived from an EMBL/GenBank/DDBJ whole genome shotgun (WGS) entry which is preliminary data.</text>
</comment>
<dbReference type="PANTHER" id="PTHR32125">
    <property type="entry name" value="2-C-METHYL-D-ERYTHRITOL 4-PHOSPHATE CYTIDYLYLTRANSFERASE, CHLOROPLASTIC"/>
    <property type="match status" value="1"/>
</dbReference>
<dbReference type="SUPFAM" id="SSF53448">
    <property type="entry name" value="Nucleotide-diphospho-sugar transferases"/>
    <property type="match status" value="1"/>
</dbReference>
<dbReference type="InterPro" id="IPR013783">
    <property type="entry name" value="Ig-like_fold"/>
</dbReference>
<keyword evidence="8" id="KW-1185">Reference proteome</keyword>
<proteinExistence type="inferred from homology"/>
<evidence type="ECO:0000256" key="2">
    <source>
        <dbReference type="ARBA" id="ARBA00022679"/>
    </source>
</evidence>
<dbReference type="SUPFAM" id="SSF49265">
    <property type="entry name" value="Fibronectin type III"/>
    <property type="match status" value="1"/>
</dbReference>